<sequence>MNKPLALPLMVLALALLSAPLRAQSAADSLGAGSEARSLFTIPEPQTRQSNITYRSQYFGIGGIRLGHTYLTPLNYGGEVYSYTSEHTRLGYRSLPEQRVARGSLFGYTPRTTDPRWLRHTLLNVDLASTKNPAGNGSIYSLTARYDWGRLRHISDGSWGRLAIGGSVVGLAGGMYSSRNGNNPGTLDMALSVGPSALYSLRFGPTRLPLLLKAYAHTDLLGFAFSQEFGETLYELYYFGQPSRRIYLTHPLKAPTGFVLTSVDVPVLDYFTLSVGYRWDYRRTELNHLSAYRHQHSLLIGVTTKILPLEGRRAADDHSTLVPF</sequence>
<dbReference type="EMBL" id="LSDK01000083">
    <property type="protein sequence ID" value="KXB75898.1"/>
    <property type="molecule type" value="Genomic_DNA"/>
</dbReference>
<dbReference type="OrthoDB" id="1012285at2"/>
<dbReference type="STRING" id="322095.HMPREF3185_01240"/>
<accession>A0A134B7I8</accession>
<feature type="signal peptide" evidence="1">
    <location>
        <begin position="1"/>
        <end position="23"/>
    </location>
</feature>
<proteinExistence type="predicted"/>
<evidence type="ECO:0000313" key="2">
    <source>
        <dbReference type="EMBL" id="KXB75898.1"/>
    </source>
</evidence>
<keyword evidence="1" id="KW-0732">Signal</keyword>
<dbReference type="RefSeq" id="WP_060935514.1">
    <property type="nucleotide sequence ID" value="NZ_KQ960447.1"/>
</dbReference>
<dbReference type="AlphaFoldDB" id="A0A134B7I8"/>
<gene>
    <name evidence="2" type="ORF">HMPREF3185_01240</name>
</gene>
<reference evidence="3" key="1">
    <citation type="submission" date="2016-01" db="EMBL/GenBank/DDBJ databases">
        <authorList>
            <person name="Mitreva M."/>
            <person name="Pepin K.H."/>
            <person name="Mihindukulasuriya K.A."/>
            <person name="Fulton R."/>
            <person name="Fronick C."/>
            <person name="O'Laughlin M."/>
            <person name="Miner T."/>
            <person name="Herter B."/>
            <person name="Rosa B.A."/>
            <person name="Cordes M."/>
            <person name="Tomlinson C."/>
            <person name="Wollam A."/>
            <person name="Palsikar V.B."/>
            <person name="Mardis E.R."/>
            <person name="Wilson R.K."/>
        </authorList>
    </citation>
    <scope>NUCLEOTIDE SEQUENCE [LARGE SCALE GENOMIC DNA]</scope>
    <source>
        <strain evidence="3">KA00683</strain>
    </source>
</reference>
<name>A0A134B7I8_9PORP</name>
<evidence type="ECO:0000313" key="3">
    <source>
        <dbReference type="Proteomes" id="UP000070224"/>
    </source>
</evidence>
<keyword evidence="3" id="KW-1185">Reference proteome</keyword>
<dbReference type="Proteomes" id="UP000070224">
    <property type="component" value="Unassembled WGS sequence"/>
</dbReference>
<evidence type="ECO:0000256" key="1">
    <source>
        <dbReference type="SAM" id="SignalP"/>
    </source>
</evidence>
<organism evidence="2 3">
    <name type="scientific">Porphyromonas somerae</name>
    <dbReference type="NCBI Taxonomy" id="322095"/>
    <lineage>
        <taxon>Bacteria</taxon>
        <taxon>Pseudomonadati</taxon>
        <taxon>Bacteroidota</taxon>
        <taxon>Bacteroidia</taxon>
        <taxon>Bacteroidales</taxon>
        <taxon>Porphyromonadaceae</taxon>
        <taxon>Porphyromonas</taxon>
    </lineage>
</organism>
<dbReference type="PATRIC" id="fig|322095.3.peg.1224"/>
<evidence type="ECO:0008006" key="4">
    <source>
        <dbReference type="Google" id="ProtNLM"/>
    </source>
</evidence>
<comment type="caution">
    <text evidence="2">The sequence shown here is derived from an EMBL/GenBank/DDBJ whole genome shotgun (WGS) entry which is preliminary data.</text>
</comment>
<protein>
    <recommendedName>
        <fullName evidence="4">Outer membrane insertion signal domain protein</fullName>
    </recommendedName>
</protein>
<feature type="chain" id="PRO_5007462381" description="Outer membrane insertion signal domain protein" evidence="1">
    <location>
        <begin position="24"/>
        <end position="324"/>
    </location>
</feature>